<dbReference type="EMBL" id="VFOX01000002">
    <property type="protein sequence ID" value="TQL81891.1"/>
    <property type="molecule type" value="Genomic_DNA"/>
</dbReference>
<dbReference type="AlphaFoldDB" id="A0A543BAL6"/>
<feature type="signal peptide" evidence="1">
    <location>
        <begin position="1"/>
        <end position="24"/>
    </location>
</feature>
<gene>
    <name evidence="2" type="ORF">FB560_3372</name>
</gene>
<dbReference type="OrthoDB" id="5068397at2"/>
<organism evidence="2 3">
    <name type="scientific">Microbacterium saperdae</name>
    <dbReference type="NCBI Taxonomy" id="69368"/>
    <lineage>
        <taxon>Bacteria</taxon>
        <taxon>Bacillati</taxon>
        <taxon>Actinomycetota</taxon>
        <taxon>Actinomycetes</taxon>
        <taxon>Micrococcales</taxon>
        <taxon>Microbacteriaceae</taxon>
        <taxon>Microbacterium</taxon>
    </lineage>
</organism>
<protein>
    <recommendedName>
        <fullName evidence="4">Peptidase inhibitor family I36</fullName>
    </recommendedName>
</protein>
<keyword evidence="3" id="KW-1185">Reference proteome</keyword>
<name>A0A543BAL6_9MICO</name>
<accession>A0A543BAL6</accession>
<proteinExistence type="predicted"/>
<evidence type="ECO:0000313" key="3">
    <source>
        <dbReference type="Proteomes" id="UP000317209"/>
    </source>
</evidence>
<evidence type="ECO:0000256" key="1">
    <source>
        <dbReference type="SAM" id="SignalP"/>
    </source>
</evidence>
<reference evidence="2 3" key="1">
    <citation type="submission" date="2019-06" db="EMBL/GenBank/DDBJ databases">
        <title>Sequencing the genomes of 1000 actinobacteria strains.</title>
        <authorList>
            <person name="Klenk H.-P."/>
        </authorList>
    </citation>
    <scope>NUCLEOTIDE SEQUENCE [LARGE SCALE GENOMIC DNA]</scope>
    <source>
        <strain evidence="2 3">DSM 20169</strain>
    </source>
</reference>
<sequence>MKKRLLSLALGTVLAMGIATPAQASEEPALHPDVQYAIDAVPGGTVVDEHTVVWPDLGMELSVPSPDARAVGSCATGSYCAYAGANRGGTKLSWTSCTTVSTAALSTVGSIANARSSGTVQARNAAGTVLGSAGAGASVNVSGGTTNLRCLP</sequence>
<evidence type="ECO:0008006" key="4">
    <source>
        <dbReference type="Google" id="ProtNLM"/>
    </source>
</evidence>
<keyword evidence="1" id="KW-0732">Signal</keyword>
<dbReference type="Proteomes" id="UP000317209">
    <property type="component" value="Unassembled WGS sequence"/>
</dbReference>
<feature type="chain" id="PRO_5021764064" description="Peptidase inhibitor family I36" evidence="1">
    <location>
        <begin position="25"/>
        <end position="152"/>
    </location>
</feature>
<evidence type="ECO:0000313" key="2">
    <source>
        <dbReference type="EMBL" id="TQL81891.1"/>
    </source>
</evidence>
<comment type="caution">
    <text evidence="2">The sequence shown here is derived from an EMBL/GenBank/DDBJ whole genome shotgun (WGS) entry which is preliminary data.</text>
</comment>
<dbReference type="RefSeq" id="WP_141873657.1">
    <property type="nucleotide sequence ID" value="NZ_VFOX01000002.1"/>
</dbReference>